<evidence type="ECO:0000256" key="2">
    <source>
        <dbReference type="ARBA" id="ARBA00023163"/>
    </source>
</evidence>
<feature type="domain" description="TFIIS N-terminal" evidence="8">
    <location>
        <begin position="235"/>
        <end position="312"/>
    </location>
</feature>
<evidence type="ECO:0000256" key="3">
    <source>
        <dbReference type="ARBA" id="ARBA00023242"/>
    </source>
</evidence>
<keyword evidence="10" id="KW-1185">Reference proteome</keyword>
<comment type="similarity">
    <text evidence="5">Belongs to the IWS1 family.</text>
</comment>
<dbReference type="GO" id="GO:0016973">
    <property type="term" value="P:poly(A)+ mRNA export from nucleus"/>
    <property type="evidence" value="ECO:0007669"/>
    <property type="project" value="TreeGrafter"/>
</dbReference>
<comment type="caution">
    <text evidence="9">The sequence shown here is derived from an EMBL/GenBank/DDBJ whole genome shotgun (WGS) entry which is preliminary data.</text>
</comment>
<evidence type="ECO:0000256" key="6">
    <source>
        <dbReference type="PROSITE-ProRule" id="PRU00649"/>
    </source>
</evidence>
<dbReference type="InterPro" id="IPR017923">
    <property type="entry name" value="TFIIS_N"/>
</dbReference>
<evidence type="ECO:0000256" key="5">
    <source>
        <dbReference type="ARBA" id="ARBA00037992"/>
    </source>
</evidence>
<dbReference type="Pfam" id="PF08711">
    <property type="entry name" value="Med26"/>
    <property type="match status" value="1"/>
</dbReference>
<feature type="compositionally biased region" description="Acidic residues" evidence="7">
    <location>
        <begin position="36"/>
        <end position="51"/>
    </location>
</feature>
<organism evidence="9 10">
    <name type="scientific">Echria macrotheca</name>
    <dbReference type="NCBI Taxonomy" id="438768"/>
    <lineage>
        <taxon>Eukaryota</taxon>
        <taxon>Fungi</taxon>
        <taxon>Dikarya</taxon>
        <taxon>Ascomycota</taxon>
        <taxon>Pezizomycotina</taxon>
        <taxon>Sordariomycetes</taxon>
        <taxon>Sordariomycetidae</taxon>
        <taxon>Sordariales</taxon>
        <taxon>Schizotheciaceae</taxon>
        <taxon>Echria</taxon>
    </lineage>
</organism>
<feature type="compositionally biased region" description="Basic and acidic residues" evidence="7">
    <location>
        <begin position="103"/>
        <end position="132"/>
    </location>
</feature>
<reference evidence="9" key="1">
    <citation type="submission" date="2023-06" db="EMBL/GenBank/DDBJ databases">
        <title>Genome-scale phylogeny and comparative genomics of the fungal order Sordariales.</title>
        <authorList>
            <consortium name="Lawrence Berkeley National Laboratory"/>
            <person name="Hensen N."/>
            <person name="Bonometti L."/>
            <person name="Westerberg I."/>
            <person name="Brannstrom I.O."/>
            <person name="Guillou S."/>
            <person name="Cros-Aarteil S."/>
            <person name="Calhoun S."/>
            <person name="Haridas S."/>
            <person name="Kuo A."/>
            <person name="Mondo S."/>
            <person name="Pangilinan J."/>
            <person name="Riley R."/>
            <person name="Labutti K."/>
            <person name="Andreopoulos B."/>
            <person name="Lipzen A."/>
            <person name="Chen C."/>
            <person name="Yanf M."/>
            <person name="Daum C."/>
            <person name="Ng V."/>
            <person name="Clum A."/>
            <person name="Steindorff A."/>
            <person name="Ohm R."/>
            <person name="Martin F."/>
            <person name="Silar P."/>
            <person name="Natvig D."/>
            <person name="Lalanne C."/>
            <person name="Gautier V."/>
            <person name="Ament-Velasquez S.L."/>
            <person name="Kruys A."/>
            <person name="Hutchinson M.I."/>
            <person name="Powell A.J."/>
            <person name="Barry K."/>
            <person name="Miller A.N."/>
            <person name="Grigoriev I.V."/>
            <person name="Debuchy R."/>
            <person name="Gladieux P."/>
            <person name="Thoren M.H."/>
            <person name="Johannesson H."/>
        </authorList>
    </citation>
    <scope>NUCLEOTIDE SEQUENCE</scope>
    <source>
        <strain evidence="9">PSN4</strain>
    </source>
</reference>
<keyword evidence="1" id="KW-0805">Transcription regulation</keyword>
<sequence>MSDVESPTERAHDHEEDGQQEHVDDGGHLSDKDSDLLSEIDEDQFEDYDPATEDKPIDIDENVAKSLKAAKRKRTDGDTTKKPKEGRRPKKRRGDDDADVADSEGRGRRPRKARTDGEQRTAARKDAAAKEREEEENLTPEERRRRALDKMIDAAVKNPSKRRRKKDEIDLEDQIDEQIAALKVAMEQACIADNEAREKGQPAIHKLKLLPQVTALLNRTGIQDSVLDPETNLLQSVKYFLEPLNDGSLPAYSIQRDIFKALGKLPITKDCLLSSGIGKVIYFYTRSKRPTDDIKREAERLMGEWSRPILKRTDDYKKRHVETREFDFNAAKLAQRQEAVGGSQLTLTQRPAGKSLHDLERERLLAPKPTNANRARPAGLPASYTIAPVSTFDGTRGADFRPIGSSGLEAFRRMTAKGKKRA</sequence>
<feature type="region of interest" description="Disordered" evidence="7">
    <location>
        <begin position="1"/>
        <end position="145"/>
    </location>
</feature>
<dbReference type="Gene3D" id="1.20.930.10">
    <property type="entry name" value="Conserved domain common to transcription factors TFIIS, elongin A, CRSP70"/>
    <property type="match status" value="1"/>
</dbReference>
<evidence type="ECO:0000256" key="4">
    <source>
        <dbReference type="ARBA" id="ARBA00037349"/>
    </source>
</evidence>
<protein>
    <submittedName>
        <fullName evidence="9">Transcription factor iws-1</fullName>
    </submittedName>
</protein>
<dbReference type="EMBL" id="MU839829">
    <property type="protein sequence ID" value="KAK1758296.1"/>
    <property type="molecule type" value="Genomic_DNA"/>
</dbReference>
<keyword evidence="3 6" id="KW-0539">Nucleus</keyword>
<dbReference type="InterPro" id="IPR035441">
    <property type="entry name" value="TFIIS/LEDGF_dom_sf"/>
</dbReference>
<dbReference type="Proteomes" id="UP001239445">
    <property type="component" value="Unassembled WGS sequence"/>
</dbReference>
<dbReference type="PANTHER" id="PTHR46010:SF1">
    <property type="entry name" value="PROTEIN IWS1 HOMOLOG"/>
    <property type="match status" value="1"/>
</dbReference>
<proteinExistence type="inferred from homology"/>
<evidence type="ECO:0000256" key="7">
    <source>
        <dbReference type="SAM" id="MobiDB-lite"/>
    </source>
</evidence>
<evidence type="ECO:0000256" key="1">
    <source>
        <dbReference type="ARBA" id="ARBA00023015"/>
    </source>
</evidence>
<comment type="function">
    <text evidence="4">Transcription factor involved in RNA polymerase II transcription regulation. May function in both SPT15/TBP post-recruitment and recruitment steps of transcription.</text>
</comment>
<dbReference type="SUPFAM" id="SSF47676">
    <property type="entry name" value="Conserved domain common to transcription factors TFIIS, elongin A, CRSP70"/>
    <property type="match status" value="1"/>
</dbReference>
<keyword evidence="2" id="KW-0804">Transcription</keyword>
<evidence type="ECO:0000259" key="8">
    <source>
        <dbReference type="PROSITE" id="PS51319"/>
    </source>
</evidence>
<gene>
    <name evidence="9" type="ORF">QBC47DRAFT_295127</name>
</gene>
<dbReference type="PANTHER" id="PTHR46010">
    <property type="entry name" value="PROTEIN IWS1 HOMOLOG"/>
    <property type="match status" value="1"/>
</dbReference>
<dbReference type="AlphaFoldDB" id="A0AAJ0BHF5"/>
<dbReference type="PROSITE" id="PS51319">
    <property type="entry name" value="TFIIS_N"/>
    <property type="match status" value="1"/>
</dbReference>
<dbReference type="FunFam" id="1.20.930.10:FF:000003">
    <property type="entry name" value="Putative Transcription factor IWS1"/>
    <property type="match status" value="1"/>
</dbReference>
<comment type="subcellular location">
    <subcellularLocation>
        <location evidence="6">Nucleus</location>
    </subcellularLocation>
</comment>
<feature type="compositionally biased region" description="Basic and acidic residues" evidence="7">
    <location>
        <begin position="7"/>
        <end position="35"/>
    </location>
</feature>
<dbReference type="GO" id="GO:0005634">
    <property type="term" value="C:nucleus"/>
    <property type="evidence" value="ECO:0007669"/>
    <property type="project" value="UniProtKB-SubCell"/>
</dbReference>
<dbReference type="InterPro" id="IPR051037">
    <property type="entry name" value="RNAPII_TF_IWS1"/>
</dbReference>
<accession>A0AAJ0BHF5</accession>
<evidence type="ECO:0000313" key="9">
    <source>
        <dbReference type="EMBL" id="KAK1758296.1"/>
    </source>
</evidence>
<name>A0AAJ0BHF5_9PEZI</name>
<evidence type="ECO:0000313" key="10">
    <source>
        <dbReference type="Proteomes" id="UP001239445"/>
    </source>
</evidence>